<dbReference type="Proteomes" id="UP001311232">
    <property type="component" value="Unassembled WGS sequence"/>
</dbReference>
<protein>
    <submittedName>
        <fullName evidence="2">Uncharacterized protein</fullName>
    </submittedName>
</protein>
<evidence type="ECO:0000256" key="1">
    <source>
        <dbReference type="SAM" id="MobiDB-lite"/>
    </source>
</evidence>
<feature type="compositionally biased region" description="Basic and acidic residues" evidence="1">
    <location>
        <begin position="156"/>
        <end position="173"/>
    </location>
</feature>
<sequence length="200" mass="22103">MDSIEVTSSPEHLYLLSWLSVRFQGSSGFLRTNLAHPPPCSPSKITHQVPPLSQVQVRQDYLDRSLTRHTPGVSVHLSPPLADLQVTTYLEQIRQSSSGSAMGKPTAPLILRLLGGVREEQRPNPENTLHHYSPSRRTQGTSSVDHGSPRRKKAKLERPSRQEMDSLRAEVEQLKGLLESPAPGLSSKRMAGSQAASWMT</sequence>
<gene>
    <name evidence="2" type="ORF">CRENBAI_002931</name>
</gene>
<name>A0AAV9RNL1_9TELE</name>
<organism evidence="2 3">
    <name type="scientific">Crenichthys baileyi</name>
    <name type="common">White River springfish</name>
    <dbReference type="NCBI Taxonomy" id="28760"/>
    <lineage>
        <taxon>Eukaryota</taxon>
        <taxon>Metazoa</taxon>
        <taxon>Chordata</taxon>
        <taxon>Craniata</taxon>
        <taxon>Vertebrata</taxon>
        <taxon>Euteleostomi</taxon>
        <taxon>Actinopterygii</taxon>
        <taxon>Neopterygii</taxon>
        <taxon>Teleostei</taxon>
        <taxon>Neoteleostei</taxon>
        <taxon>Acanthomorphata</taxon>
        <taxon>Ovalentaria</taxon>
        <taxon>Atherinomorphae</taxon>
        <taxon>Cyprinodontiformes</taxon>
        <taxon>Goodeidae</taxon>
        <taxon>Crenichthys</taxon>
    </lineage>
</organism>
<keyword evidence="3" id="KW-1185">Reference proteome</keyword>
<reference evidence="2 3" key="1">
    <citation type="submission" date="2021-06" db="EMBL/GenBank/DDBJ databases">
        <authorList>
            <person name="Palmer J.M."/>
        </authorList>
    </citation>
    <scope>NUCLEOTIDE SEQUENCE [LARGE SCALE GENOMIC DNA]</scope>
    <source>
        <strain evidence="2 3">MEX-2019</strain>
        <tissue evidence="2">Muscle</tissue>
    </source>
</reference>
<evidence type="ECO:0000313" key="2">
    <source>
        <dbReference type="EMBL" id="KAK5610581.1"/>
    </source>
</evidence>
<feature type="region of interest" description="Disordered" evidence="1">
    <location>
        <begin position="121"/>
        <end position="200"/>
    </location>
</feature>
<proteinExistence type="predicted"/>
<dbReference type="AlphaFoldDB" id="A0AAV9RNL1"/>
<comment type="caution">
    <text evidence="2">The sequence shown here is derived from an EMBL/GenBank/DDBJ whole genome shotgun (WGS) entry which is preliminary data.</text>
</comment>
<dbReference type="EMBL" id="JAHHUM010001554">
    <property type="protein sequence ID" value="KAK5610581.1"/>
    <property type="molecule type" value="Genomic_DNA"/>
</dbReference>
<accession>A0AAV9RNL1</accession>
<feature type="compositionally biased region" description="Polar residues" evidence="1">
    <location>
        <begin position="135"/>
        <end position="145"/>
    </location>
</feature>
<evidence type="ECO:0000313" key="3">
    <source>
        <dbReference type="Proteomes" id="UP001311232"/>
    </source>
</evidence>